<proteinExistence type="predicted"/>
<dbReference type="EMBL" id="CAMAPE010000050">
    <property type="protein sequence ID" value="CAH9107024.1"/>
    <property type="molecule type" value="Genomic_DNA"/>
</dbReference>
<dbReference type="Pfam" id="PF14111">
    <property type="entry name" value="DUF4283"/>
    <property type="match status" value="1"/>
</dbReference>
<dbReference type="AlphaFoldDB" id="A0A9P0ZLD4"/>
<keyword evidence="3" id="KW-1185">Reference proteome</keyword>
<dbReference type="PANTHER" id="PTHR31286">
    <property type="entry name" value="GLYCINE-RICH CELL WALL STRUCTURAL PROTEIN 1.8-LIKE"/>
    <property type="match status" value="1"/>
</dbReference>
<dbReference type="PANTHER" id="PTHR31286:SF153">
    <property type="entry name" value="DUF4283 DOMAIN PROTEIN"/>
    <property type="match status" value="1"/>
</dbReference>
<protein>
    <recommendedName>
        <fullName evidence="1">DUF4283 domain-containing protein</fullName>
    </recommendedName>
</protein>
<dbReference type="InterPro" id="IPR025558">
    <property type="entry name" value="DUF4283"/>
</dbReference>
<organism evidence="2 3">
    <name type="scientific">Cuscuta europaea</name>
    <name type="common">European dodder</name>
    <dbReference type="NCBI Taxonomy" id="41803"/>
    <lineage>
        <taxon>Eukaryota</taxon>
        <taxon>Viridiplantae</taxon>
        <taxon>Streptophyta</taxon>
        <taxon>Embryophyta</taxon>
        <taxon>Tracheophyta</taxon>
        <taxon>Spermatophyta</taxon>
        <taxon>Magnoliopsida</taxon>
        <taxon>eudicotyledons</taxon>
        <taxon>Gunneridae</taxon>
        <taxon>Pentapetalae</taxon>
        <taxon>asterids</taxon>
        <taxon>lamiids</taxon>
        <taxon>Solanales</taxon>
        <taxon>Convolvulaceae</taxon>
        <taxon>Cuscuteae</taxon>
        <taxon>Cuscuta</taxon>
        <taxon>Cuscuta subgen. Cuscuta</taxon>
    </lineage>
</organism>
<reference evidence="2" key="1">
    <citation type="submission" date="2022-07" db="EMBL/GenBank/DDBJ databases">
        <authorList>
            <person name="Macas J."/>
            <person name="Novak P."/>
            <person name="Neumann P."/>
        </authorList>
    </citation>
    <scope>NUCLEOTIDE SEQUENCE</scope>
</reference>
<comment type="caution">
    <text evidence="2">The sequence shown here is derived from an EMBL/GenBank/DDBJ whole genome shotgun (WGS) entry which is preliminary data.</text>
</comment>
<evidence type="ECO:0000313" key="2">
    <source>
        <dbReference type="EMBL" id="CAH9107024.1"/>
    </source>
</evidence>
<feature type="domain" description="DUF4283" evidence="1">
    <location>
        <begin position="2"/>
        <end position="72"/>
    </location>
</feature>
<dbReference type="Proteomes" id="UP001152484">
    <property type="component" value="Unassembled WGS sequence"/>
</dbReference>
<dbReference type="OrthoDB" id="1302923at2759"/>
<evidence type="ECO:0000259" key="1">
    <source>
        <dbReference type="Pfam" id="PF14111"/>
    </source>
</evidence>
<accession>A0A9P0ZLD4</accession>
<sequence length="138" mass="15865">MVVGRLLTDKPIRFPFFRDSMADIWRPGRGVNIRDLGDRRYLFQFFHEVDFERILQDGPWAFENNLLILRRLGMSDNPKTQVYDVPSFFFTEHVAMIIGNHIGSFDQADQNNYKGMEGIHAGSSAIGHHAVTQTVHDA</sequence>
<dbReference type="InterPro" id="IPR040256">
    <property type="entry name" value="At4g02000-like"/>
</dbReference>
<gene>
    <name evidence="2" type="ORF">CEURO_LOCUS17586</name>
</gene>
<evidence type="ECO:0000313" key="3">
    <source>
        <dbReference type="Proteomes" id="UP001152484"/>
    </source>
</evidence>
<name>A0A9P0ZLD4_CUSEU</name>